<gene>
    <name evidence="1" type="ORF">CF394_06640</name>
</gene>
<reference evidence="1 2" key="1">
    <citation type="submission" date="2017-07" db="EMBL/GenBank/DDBJ databases">
        <title>Tetzosporium hominis gen.nov. sp.nov.</title>
        <authorList>
            <person name="Tetz G."/>
            <person name="Tetz V."/>
        </authorList>
    </citation>
    <scope>NUCLEOTIDE SEQUENCE [LARGE SCALE GENOMIC DNA]</scope>
    <source>
        <strain evidence="1 2">VT-49</strain>
    </source>
</reference>
<keyword evidence="2" id="KW-1185">Reference proteome</keyword>
<name>A0A264W4F9_9BACL</name>
<evidence type="ECO:0000313" key="1">
    <source>
        <dbReference type="EMBL" id="OZS78431.1"/>
    </source>
</evidence>
<dbReference type="RefSeq" id="WP_094942451.1">
    <property type="nucleotide sequence ID" value="NZ_NOKQ01000196.1"/>
</dbReference>
<accession>A0A264W4F9</accession>
<proteinExistence type="predicted"/>
<dbReference type="AlphaFoldDB" id="A0A264W4F9"/>
<evidence type="ECO:0000313" key="2">
    <source>
        <dbReference type="Proteomes" id="UP000217065"/>
    </source>
</evidence>
<dbReference type="OrthoDB" id="5456548at2"/>
<protein>
    <submittedName>
        <fullName evidence="1">Uncharacterized protein</fullName>
    </submittedName>
</protein>
<sequence>MKINYELSGVGWMTCGFEADGISVEFTASYLTDVLADFLKAIGDLRDLFGEGAIPTKGTACTWEGEPEQLHWNFRLKDDDLLSIQVDYQEDEGLENSKKCLVITEVPYDEFVELVINALDKLIKQHGLTGYVEMWHEHQFPLSSFLKLKHYVLHECPYPIKEGRSTLACDLSLLMKEME</sequence>
<dbReference type="EMBL" id="NOKQ01000196">
    <property type="protein sequence ID" value="OZS78431.1"/>
    <property type="molecule type" value="Genomic_DNA"/>
</dbReference>
<organism evidence="1 2">
    <name type="scientific">Tetzosporium hominis</name>
    <dbReference type="NCBI Taxonomy" id="2020506"/>
    <lineage>
        <taxon>Bacteria</taxon>
        <taxon>Bacillati</taxon>
        <taxon>Bacillota</taxon>
        <taxon>Bacilli</taxon>
        <taxon>Bacillales</taxon>
        <taxon>Caryophanaceae</taxon>
        <taxon>Tetzosporium</taxon>
    </lineage>
</organism>
<dbReference type="Proteomes" id="UP000217065">
    <property type="component" value="Unassembled WGS sequence"/>
</dbReference>
<comment type="caution">
    <text evidence="1">The sequence shown here is derived from an EMBL/GenBank/DDBJ whole genome shotgun (WGS) entry which is preliminary data.</text>
</comment>